<dbReference type="PANTHER" id="PTHR10953:SF162">
    <property type="entry name" value="SUMO-ACTIVATING ENZYME SUBUNIT 1"/>
    <property type="match status" value="1"/>
</dbReference>
<dbReference type="GO" id="GO:0031510">
    <property type="term" value="C:SUMO activating enzyme complex"/>
    <property type="evidence" value="ECO:0007669"/>
    <property type="project" value="TreeGrafter"/>
</dbReference>
<dbReference type="Gene3D" id="3.40.50.720">
    <property type="entry name" value="NAD(P)-binding Rossmann-like Domain"/>
    <property type="match status" value="1"/>
</dbReference>
<feature type="domain" description="THIF-type NAD/FAD binding fold" evidence="3">
    <location>
        <begin position="1445"/>
        <end position="1759"/>
    </location>
</feature>
<dbReference type="InterPro" id="IPR000594">
    <property type="entry name" value="ThiF_NAD_FAD-bd"/>
</dbReference>
<feature type="compositionally biased region" description="Pro residues" evidence="2">
    <location>
        <begin position="56"/>
        <end position="65"/>
    </location>
</feature>
<dbReference type="OrthoDB" id="185373at2759"/>
<dbReference type="Pfam" id="PF04082">
    <property type="entry name" value="Fungal_trans"/>
    <property type="match status" value="1"/>
</dbReference>
<evidence type="ECO:0000259" key="4">
    <source>
        <dbReference type="Pfam" id="PF04082"/>
    </source>
</evidence>
<dbReference type="PANTHER" id="PTHR10953">
    <property type="entry name" value="UBIQUITIN-ACTIVATING ENZYME E1"/>
    <property type="match status" value="1"/>
</dbReference>
<evidence type="ECO:0000313" key="5">
    <source>
        <dbReference type="EMBL" id="KAG6377147.1"/>
    </source>
</evidence>
<dbReference type="GO" id="GO:0005737">
    <property type="term" value="C:cytoplasm"/>
    <property type="evidence" value="ECO:0007669"/>
    <property type="project" value="TreeGrafter"/>
</dbReference>
<protein>
    <recommendedName>
        <fullName evidence="7">THIF-type NAD/FAD binding fold domain-containing protein</fullName>
    </recommendedName>
</protein>
<keyword evidence="1" id="KW-0539">Nucleus</keyword>
<feature type="domain" description="Xylanolytic transcriptional activator regulatory" evidence="4">
    <location>
        <begin position="998"/>
        <end position="1145"/>
    </location>
</feature>
<evidence type="ECO:0000256" key="1">
    <source>
        <dbReference type="ARBA" id="ARBA00023242"/>
    </source>
</evidence>
<dbReference type="GO" id="GO:0008270">
    <property type="term" value="F:zinc ion binding"/>
    <property type="evidence" value="ECO:0007669"/>
    <property type="project" value="InterPro"/>
</dbReference>
<comment type="caution">
    <text evidence="5">The sequence shown here is derived from an EMBL/GenBank/DDBJ whole genome shotgun (WGS) entry which is preliminary data.</text>
</comment>
<dbReference type="GO" id="GO:0003677">
    <property type="term" value="F:DNA binding"/>
    <property type="evidence" value="ECO:0007669"/>
    <property type="project" value="InterPro"/>
</dbReference>
<accession>A0A8I2YTL0</accession>
<dbReference type="CDD" id="cd12148">
    <property type="entry name" value="fungal_TF_MHR"/>
    <property type="match status" value="1"/>
</dbReference>
<evidence type="ECO:0000256" key="2">
    <source>
        <dbReference type="SAM" id="MobiDB-lite"/>
    </source>
</evidence>
<feature type="region of interest" description="Disordered" evidence="2">
    <location>
        <begin position="850"/>
        <end position="886"/>
    </location>
</feature>
<gene>
    <name evidence="5" type="ORF">JVT61DRAFT_1199</name>
</gene>
<dbReference type="GO" id="GO:0016925">
    <property type="term" value="P:protein sumoylation"/>
    <property type="evidence" value="ECO:0007669"/>
    <property type="project" value="TreeGrafter"/>
</dbReference>
<dbReference type="InterPro" id="IPR011990">
    <property type="entry name" value="TPR-like_helical_dom_sf"/>
</dbReference>
<organism evidence="5 6">
    <name type="scientific">Boletus reticuloceps</name>
    <dbReference type="NCBI Taxonomy" id="495285"/>
    <lineage>
        <taxon>Eukaryota</taxon>
        <taxon>Fungi</taxon>
        <taxon>Dikarya</taxon>
        <taxon>Basidiomycota</taxon>
        <taxon>Agaricomycotina</taxon>
        <taxon>Agaricomycetes</taxon>
        <taxon>Agaricomycetidae</taxon>
        <taxon>Boletales</taxon>
        <taxon>Boletineae</taxon>
        <taxon>Boletaceae</taxon>
        <taxon>Boletoideae</taxon>
        <taxon>Boletus</taxon>
    </lineage>
</organism>
<evidence type="ECO:0000259" key="3">
    <source>
        <dbReference type="Pfam" id="PF00899"/>
    </source>
</evidence>
<dbReference type="Gene3D" id="1.25.40.10">
    <property type="entry name" value="Tetratricopeptide repeat domain"/>
    <property type="match status" value="1"/>
</dbReference>
<feature type="region of interest" description="Disordered" evidence="2">
    <location>
        <begin position="46"/>
        <end position="66"/>
    </location>
</feature>
<dbReference type="GO" id="GO:0006351">
    <property type="term" value="P:DNA-templated transcription"/>
    <property type="evidence" value="ECO:0007669"/>
    <property type="project" value="InterPro"/>
</dbReference>
<dbReference type="GO" id="GO:0019948">
    <property type="term" value="F:SUMO activating enzyme activity"/>
    <property type="evidence" value="ECO:0007669"/>
    <property type="project" value="TreeGrafter"/>
</dbReference>
<dbReference type="InterPro" id="IPR045886">
    <property type="entry name" value="ThiF/MoeB/HesA"/>
</dbReference>
<dbReference type="InterPro" id="IPR007219">
    <property type="entry name" value="XnlR_reg_dom"/>
</dbReference>
<dbReference type="InterPro" id="IPR035985">
    <property type="entry name" value="Ubiquitin-activating_enz"/>
</dbReference>
<dbReference type="Proteomes" id="UP000683000">
    <property type="component" value="Unassembled WGS sequence"/>
</dbReference>
<sequence length="1761" mass="196416">MFLCRHILRAHTPNSTSTQRLVQGHVHDRTSFNLRYRHANLATRESVPKDAVQPPAIRPSPPDPRPALLERVLRVSRYSVPKTTSDSKLVAKEVTSEKTKHGPFDAYTQLRAQDPALVRLVANRRPLLSSQRELSSMDLRISWIILQADVLDDYLLAEQQRAQVAVSLLCIPRRHSGLLDKQTTLSLLTIIRRQDQPVAFPAQAVLHVMTSILNDTTSDAHDQSVINFILGPFLEHLASLQPPTGATAVSYRPPEATSLAYGLVDKFVSLKRYQEGFELFQTLSDCGHVPPEALLAEVPSPLAHDFAVIVRSTLARACLHWDWHHRGVGFIASIMTSQDSLKRDLEPLALELLHASLERCSPTQFKACAWLMYRLVDPRCGIAIPRKTVQLFYSRALGVGDGESAHVFYSHTQSRRVKTMPNYPSPQGATLTWLMAYLVGQKHDVHLARSLAKQVVDTSEPIPRYDRGRFIALTASHGFATEARALWERYSEGYGREFVVGNAATMLRMVSLFTRRDSWARRKVRAARVEEGCAVLDAIETDYYRFARRVLDAFRESILPLEEANHFDLSALARGYFMLGEMSEGLRPFRVLIGRREIPDRHDINIALSAMARRSPRAASEVVDRMVEQGLRPDGVTFGTVLHEAIEHGDAELVAKILDRAREAGVSLSPKTMVALIRASVAVGHDVDDERLEANVRQAWEVVRTTGERSAVHTPNVGKRCIVACLHLDDPVMAFNFWARLMRGKTEWGDQEQRKQRRVIGEMVRRHCAEGRLDGDRAGAMLRANPRVVTLAERARSAVPKTVPRMIPNDHANTASHSPFPAPMTTSQRKEVLQISTCVVYKRLLHTTPSQMPAIPTAPDAISPSSTHRSLASPTQTRVSPSLPQSISPSYLESSLPPIQTTTTSIIPPSHYLIPAYSPVNAIPSFSGPRDLTPNSALPEDTRQYEPHGSFSPYNWSYKHHQPLPILPPTAIPPLSYYFRPHRLQDVAPRDIISLIIALFFDFVYPLTPCVHKPSFIADLHSHREERDPLFFALVMSTVASTLVQVPRSYLPMERSVVRKLAQTCYEASRHITIVSYDPPTSMHVVIRYFDCIYHFCEGHDATQYAAFGEAAHIAVTLHMHEEASYEGLDPIECEVRRRTFWLLFGVRISSAKHVRQFILALSSSITPTAYLSQPHGKTAIVSGLNYISRIFALLGEILVRIRVDKRSPPQGQFATARLEEVQSLHSRILGALVHAPEPLRLKQAHQHPAECGGAGFRQATFAEVKDFFDNPKASRANASNPFLVMQANLYVTQQLVRFVIEQYRDELVTSLQGTIDEHQVAEDREAVASDLLNILHSIPIQSIATNGPSLVHKVRFVASTLLDTVRKAETAPASAARAHAFLWDFLSILSEIERNYLLITCHTTTSVDCTATCTSELYINMSADYEGSTKSNPVQITEDEAAVYDRQIRLWGLEAQQKMRNATILIVRLRGTATEAIKNIVLAGIGKLVIVDTDDVSEEDLGTGFFFRDDDVGKKKVNAAKTRIESLNPLVTVQAISHDVFHDRESLDALVTSVDLVCVTDWHREGLICINEVCRCFGKPFYAGGTFGLLGYIFCDLLKHDYISPDRSAPSDAPRNLKASTVYSPLHMALRHRWTALTRKQTKELNPAVLHGILAVWEYQHAHARKLPESLEEAPQLLSIANSLLEASGVNKQVLDTMPRELIEILSTGASHEVSPACAVVGGMLAQDILKALAAREAPIANFFVFDGTSGSGTVCRMNM</sequence>
<dbReference type="EMBL" id="JAGFBS010000010">
    <property type="protein sequence ID" value="KAG6377147.1"/>
    <property type="molecule type" value="Genomic_DNA"/>
</dbReference>
<dbReference type="Pfam" id="PF00899">
    <property type="entry name" value="ThiF"/>
    <property type="match status" value="1"/>
</dbReference>
<evidence type="ECO:0000313" key="6">
    <source>
        <dbReference type="Proteomes" id="UP000683000"/>
    </source>
</evidence>
<keyword evidence="6" id="KW-1185">Reference proteome</keyword>
<dbReference type="SUPFAM" id="SSF69572">
    <property type="entry name" value="Activating enzymes of the ubiquitin-like proteins"/>
    <property type="match status" value="1"/>
</dbReference>
<name>A0A8I2YTL0_9AGAM</name>
<feature type="compositionally biased region" description="Polar residues" evidence="2">
    <location>
        <begin position="863"/>
        <end position="886"/>
    </location>
</feature>
<proteinExistence type="predicted"/>
<evidence type="ECO:0008006" key="7">
    <source>
        <dbReference type="Google" id="ProtNLM"/>
    </source>
</evidence>
<reference evidence="5" key="1">
    <citation type="submission" date="2021-03" db="EMBL/GenBank/DDBJ databases">
        <title>Evolutionary innovations through gain and loss of genes in the ectomycorrhizal Boletales.</title>
        <authorList>
            <person name="Wu G."/>
            <person name="Miyauchi S."/>
            <person name="Morin E."/>
            <person name="Yang Z.-L."/>
            <person name="Xu J."/>
            <person name="Martin F.M."/>
        </authorList>
    </citation>
    <scope>NUCLEOTIDE SEQUENCE</scope>
    <source>
        <strain evidence="5">BR01</strain>
    </source>
</reference>